<protein>
    <submittedName>
        <fullName evidence="1">Uncharacterized protein</fullName>
    </submittedName>
</protein>
<evidence type="ECO:0000313" key="1">
    <source>
        <dbReference type="EMBL" id="MFD1327117.1"/>
    </source>
</evidence>
<reference evidence="2" key="1">
    <citation type="journal article" date="2019" name="Int. J. Syst. Evol. Microbiol.">
        <title>The Global Catalogue of Microorganisms (GCM) 10K type strain sequencing project: providing services to taxonomists for standard genome sequencing and annotation.</title>
        <authorList>
            <consortium name="The Broad Institute Genomics Platform"/>
            <consortium name="The Broad Institute Genome Sequencing Center for Infectious Disease"/>
            <person name="Wu L."/>
            <person name="Ma J."/>
        </authorList>
    </citation>
    <scope>NUCLEOTIDE SEQUENCE [LARGE SCALE GENOMIC DNA]</scope>
    <source>
        <strain evidence="2">CCUG 55609</strain>
    </source>
</reference>
<accession>A0ABW3YRA0</accession>
<comment type="caution">
    <text evidence="1">The sequence shown here is derived from an EMBL/GenBank/DDBJ whole genome shotgun (WGS) entry which is preliminary data.</text>
</comment>
<organism evidence="1 2">
    <name type="scientific">Mycoplana ramosa</name>
    <name type="common">Mycoplana bullata</name>
    <dbReference type="NCBI Taxonomy" id="40837"/>
    <lineage>
        <taxon>Bacteria</taxon>
        <taxon>Pseudomonadati</taxon>
        <taxon>Pseudomonadota</taxon>
        <taxon>Alphaproteobacteria</taxon>
        <taxon>Hyphomicrobiales</taxon>
        <taxon>Rhizobiaceae</taxon>
        <taxon>Mycoplana</taxon>
    </lineage>
</organism>
<keyword evidence="2" id="KW-1185">Reference proteome</keyword>
<dbReference type="EMBL" id="JBHTNF010000001">
    <property type="protein sequence ID" value="MFD1327117.1"/>
    <property type="molecule type" value="Genomic_DNA"/>
</dbReference>
<dbReference type="Proteomes" id="UP001597173">
    <property type="component" value="Unassembled WGS sequence"/>
</dbReference>
<name>A0ABW3YRA0_MYCRA</name>
<gene>
    <name evidence="1" type="ORF">ACFQ33_04335</name>
</gene>
<proteinExistence type="predicted"/>
<dbReference type="RefSeq" id="WP_374837054.1">
    <property type="nucleotide sequence ID" value="NZ_JBHEEW010000004.1"/>
</dbReference>
<evidence type="ECO:0000313" key="2">
    <source>
        <dbReference type="Proteomes" id="UP001597173"/>
    </source>
</evidence>
<sequence>MIESSDAELEDERLKLVKELARVKQSTTAELLARNSPGTTGFHEATHTASIVLDLLDQHLLHHPAIAGNAELFRYASRASEALFNLYQSMGAAQVEHHAEDGLRPEDLNASNDD</sequence>